<feature type="region of interest" description="Disordered" evidence="1">
    <location>
        <begin position="373"/>
        <end position="445"/>
    </location>
</feature>
<dbReference type="EMBL" id="JADNRY010000081">
    <property type="protein sequence ID" value="KAF9066843.1"/>
    <property type="molecule type" value="Genomic_DNA"/>
</dbReference>
<dbReference type="AlphaFoldDB" id="A0A9P5U6H2"/>
<dbReference type="GO" id="GO:0000445">
    <property type="term" value="C:THO complex part of transcription export complex"/>
    <property type="evidence" value="ECO:0007669"/>
    <property type="project" value="TreeGrafter"/>
</dbReference>
<keyword evidence="2" id="KW-0251">Elongation factor</keyword>
<feature type="compositionally biased region" description="Basic and acidic residues" evidence="1">
    <location>
        <begin position="654"/>
        <end position="671"/>
    </location>
</feature>
<dbReference type="InterPro" id="IPR021861">
    <property type="entry name" value="THO_THOC1"/>
</dbReference>
<keyword evidence="2" id="KW-0648">Protein biosynthesis</keyword>
<proteinExistence type="predicted"/>
<sequence length="850" mass="94742">MSTATVDEIYAHLLVSIPNNLNTIPLVETAIANASSKISNADNRRMKWEFLIRQDVFKHAVQEGRALSDDTEKEAYYSTLCSWLDLALLFTELGATDASYTFSVIQDLLEMQTIPSCERVFEWISERSEEGRLTDGMVPQKGKALILLRTLNDLLRRLSKAGGETIAFSGRILTFLSQVFPLGERSGVNLRGDYGPTWEMSAGNEDDFYHTFWSLQLPFSKPSVFALQGMSFAQFQDAVDRVLPVIKEATAKERAMMGVGRSTGVAPTTTPITSGFKRKRGASRNDDIAQTGHEMEYFFAKFLTSPELLELEIADTHFRRQILFQLLILLTHLLNFTKAVKPTWMVSKNRSLHMHPMGEWSLDDALLATGAAAGAAGKDEPKASVMATPTKEKETKVDKDKDKDAIPKFVSASENAKTSSSTASPVNHSTSTTTSADADKPERLDPIRWTHLTISRAMEELRQTQPPPTSSTGVIGSSGLNGRNFAETVQALLEREKGWIKWKSELCDAKVFERERWEPEDSDQDVTMMGSDSKKRKLTTMYDATRSLRLKAQEDCQESKEWQWNLGTEALTEIWAMGYRGLDDLERGFNPGSPRDFLRQLDLEDKKIEMRTRALRAQQEKRAQLERAREAREKEFKEKEAKAIADAASTTVKTETEGESESRKGDSDVEMKPAPTAQAEDIDMKPPVDEASVKTEPQQPQPIPVHISGHPSLPRKPGSASPAPPAPTIGSISTTVVSAPESPSGTITKTAAPSQLPSLPPDEQIRKAEESKNRISWLALRTARDSTQGHLVHFSKIGTGDVKMLVEEIERAEREKEKAEADAQSVKEKEKEKMEVDQVETEKDMEDATR</sequence>
<gene>
    <name evidence="2" type="ORF">BDP27DRAFT_1329835</name>
</gene>
<dbReference type="PANTHER" id="PTHR13265">
    <property type="entry name" value="THO COMPLEX SUBUNIT 1"/>
    <property type="match status" value="1"/>
</dbReference>
<evidence type="ECO:0000313" key="2">
    <source>
        <dbReference type="EMBL" id="KAF9066843.1"/>
    </source>
</evidence>
<protein>
    <submittedName>
        <fullName evidence="2">THO complex subunit 1 transcription elongation factor-domain-containing protein</fullName>
    </submittedName>
</protein>
<dbReference type="Pfam" id="PF11957">
    <property type="entry name" value="efThoc1"/>
    <property type="match status" value="1"/>
</dbReference>
<comment type="caution">
    <text evidence="2">The sequence shown here is derived from an EMBL/GenBank/DDBJ whole genome shotgun (WGS) entry which is preliminary data.</text>
</comment>
<feature type="compositionally biased region" description="Basic and acidic residues" evidence="1">
    <location>
        <begin position="682"/>
        <end position="693"/>
    </location>
</feature>
<feature type="region of interest" description="Disordered" evidence="1">
    <location>
        <begin position="459"/>
        <end position="481"/>
    </location>
</feature>
<keyword evidence="3" id="KW-1185">Reference proteome</keyword>
<feature type="compositionally biased region" description="Basic and acidic residues" evidence="1">
    <location>
        <begin position="621"/>
        <end position="643"/>
    </location>
</feature>
<organism evidence="2 3">
    <name type="scientific">Rhodocollybia butyracea</name>
    <dbReference type="NCBI Taxonomy" id="206335"/>
    <lineage>
        <taxon>Eukaryota</taxon>
        <taxon>Fungi</taxon>
        <taxon>Dikarya</taxon>
        <taxon>Basidiomycota</taxon>
        <taxon>Agaricomycotina</taxon>
        <taxon>Agaricomycetes</taxon>
        <taxon>Agaricomycetidae</taxon>
        <taxon>Agaricales</taxon>
        <taxon>Marasmiineae</taxon>
        <taxon>Omphalotaceae</taxon>
        <taxon>Rhodocollybia</taxon>
    </lineage>
</organism>
<feature type="compositionally biased region" description="Basic and acidic residues" evidence="1">
    <location>
        <begin position="390"/>
        <end position="406"/>
    </location>
</feature>
<dbReference type="GO" id="GO:0006406">
    <property type="term" value="P:mRNA export from nucleus"/>
    <property type="evidence" value="ECO:0007669"/>
    <property type="project" value="TreeGrafter"/>
</dbReference>
<feature type="compositionally biased region" description="Polar residues" evidence="1">
    <location>
        <begin position="470"/>
        <end position="481"/>
    </location>
</feature>
<dbReference type="PANTHER" id="PTHR13265:SF0">
    <property type="entry name" value="HPR1"/>
    <property type="match status" value="1"/>
</dbReference>
<evidence type="ECO:0000313" key="3">
    <source>
        <dbReference type="Proteomes" id="UP000772434"/>
    </source>
</evidence>
<dbReference type="Proteomes" id="UP000772434">
    <property type="component" value="Unassembled WGS sequence"/>
</dbReference>
<dbReference type="GO" id="GO:0003746">
    <property type="term" value="F:translation elongation factor activity"/>
    <property type="evidence" value="ECO:0007669"/>
    <property type="project" value="UniProtKB-KW"/>
</dbReference>
<feature type="compositionally biased region" description="Polar residues" evidence="1">
    <location>
        <begin position="412"/>
        <end position="428"/>
    </location>
</feature>
<feature type="region of interest" description="Disordered" evidence="1">
    <location>
        <begin position="621"/>
        <end position="762"/>
    </location>
</feature>
<feature type="compositionally biased region" description="Polar residues" evidence="1">
    <location>
        <begin position="734"/>
        <end position="757"/>
    </location>
</feature>
<dbReference type="OrthoDB" id="9402762at2759"/>
<feature type="region of interest" description="Disordered" evidence="1">
    <location>
        <begin position="262"/>
        <end position="284"/>
    </location>
</feature>
<reference evidence="2" key="1">
    <citation type="submission" date="2020-11" db="EMBL/GenBank/DDBJ databases">
        <authorList>
            <consortium name="DOE Joint Genome Institute"/>
            <person name="Ahrendt S."/>
            <person name="Riley R."/>
            <person name="Andreopoulos W."/>
            <person name="Labutti K."/>
            <person name="Pangilinan J."/>
            <person name="Ruiz-Duenas F.J."/>
            <person name="Barrasa J.M."/>
            <person name="Sanchez-Garcia M."/>
            <person name="Camarero S."/>
            <person name="Miyauchi S."/>
            <person name="Serrano A."/>
            <person name="Linde D."/>
            <person name="Babiker R."/>
            <person name="Drula E."/>
            <person name="Ayuso-Fernandez I."/>
            <person name="Pacheco R."/>
            <person name="Padilla G."/>
            <person name="Ferreira P."/>
            <person name="Barriuso J."/>
            <person name="Kellner H."/>
            <person name="Castanera R."/>
            <person name="Alfaro M."/>
            <person name="Ramirez L."/>
            <person name="Pisabarro A.G."/>
            <person name="Kuo A."/>
            <person name="Tritt A."/>
            <person name="Lipzen A."/>
            <person name="He G."/>
            <person name="Yan M."/>
            <person name="Ng V."/>
            <person name="Cullen D."/>
            <person name="Martin F."/>
            <person name="Rosso M.-N."/>
            <person name="Henrissat B."/>
            <person name="Hibbett D."/>
            <person name="Martinez A.T."/>
            <person name="Grigoriev I.V."/>
        </authorList>
    </citation>
    <scope>NUCLEOTIDE SEQUENCE</scope>
    <source>
        <strain evidence="2">AH 40177</strain>
    </source>
</reference>
<accession>A0A9P5U6H2</accession>
<feature type="region of interest" description="Disordered" evidence="1">
    <location>
        <begin position="812"/>
        <end position="850"/>
    </location>
</feature>
<evidence type="ECO:0000256" key="1">
    <source>
        <dbReference type="SAM" id="MobiDB-lite"/>
    </source>
</evidence>
<name>A0A9P5U6H2_9AGAR</name>